<protein>
    <submittedName>
        <fullName evidence="1">Uncharacterized protein</fullName>
    </submittedName>
</protein>
<proteinExistence type="predicted"/>
<dbReference type="EMBL" id="CAJNIZ010009180">
    <property type="protein sequence ID" value="CAE7277194.1"/>
    <property type="molecule type" value="Genomic_DNA"/>
</dbReference>
<evidence type="ECO:0000313" key="1">
    <source>
        <dbReference type="EMBL" id="CAE7277194.1"/>
    </source>
</evidence>
<comment type="caution">
    <text evidence="1">The sequence shown here is derived from an EMBL/GenBank/DDBJ whole genome shotgun (WGS) entry which is preliminary data.</text>
</comment>
<gene>
    <name evidence="1" type="ORF">SPIL2461_LOCUS6195</name>
</gene>
<keyword evidence="2" id="KW-1185">Reference proteome</keyword>
<name>A0A812MW89_SYMPI</name>
<sequence length="559" mass="60369">MDDIAALRSRSCDPLQECKYSVVIQVVAVYDDPASVIVPQDIQTNGFPCLAGSPSCSLGGISLYDPDCEMAVDGSCYLKLELNVTAGQLSVPGHPSGWQEVFPSMMGHAAGLNAALDRLVFFPPSLPPAQASVQGLANSVDMQRLRNVVRGGCAVGHAENLIHEQKKMRGTIATPPSLTPASNSLALAIKIQPADTPPTVGLVTGEPFHGSLFVIEGGKPFRFTSGLAYIMFEPPGAISTTCVVELRVSRGKALGILFLGDTEGLWFADGTNNGESRLRFVGASSDIRNRFLADVRHQSGICMFCILVILDDIAGCCDDKSDLTPFGYAWDDNDCSNLEQFNISVDSGVHQALTVIAMLVLPSCQGYQVDWLGGALTVQEDSEVSIGHLVVSTKDMHLFLVVEVKHPPGIPGDCKVVRWPEAVSSFVPGRECHLDGLITDLNDTLQHLVYKPPPDFVGHVQLQLIIYRAEVQDEILGVHSSRGSPIIIPVDVEVTGVNDPPTLEVYLDSYTFDEDTEDYMPLSPLFVGDSDAGQHLLSFKFELVSGHEWNRLMMCALAT</sequence>
<dbReference type="AlphaFoldDB" id="A0A812MW89"/>
<dbReference type="Proteomes" id="UP000649617">
    <property type="component" value="Unassembled WGS sequence"/>
</dbReference>
<reference evidence="1" key="1">
    <citation type="submission" date="2021-02" db="EMBL/GenBank/DDBJ databases">
        <authorList>
            <person name="Dougan E. K."/>
            <person name="Rhodes N."/>
            <person name="Thang M."/>
            <person name="Chan C."/>
        </authorList>
    </citation>
    <scope>NUCLEOTIDE SEQUENCE</scope>
</reference>
<evidence type="ECO:0000313" key="2">
    <source>
        <dbReference type="Proteomes" id="UP000649617"/>
    </source>
</evidence>
<accession>A0A812MW89</accession>
<dbReference type="OrthoDB" id="417091at2759"/>
<organism evidence="1 2">
    <name type="scientific">Symbiodinium pilosum</name>
    <name type="common">Dinoflagellate</name>
    <dbReference type="NCBI Taxonomy" id="2952"/>
    <lineage>
        <taxon>Eukaryota</taxon>
        <taxon>Sar</taxon>
        <taxon>Alveolata</taxon>
        <taxon>Dinophyceae</taxon>
        <taxon>Suessiales</taxon>
        <taxon>Symbiodiniaceae</taxon>
        <taxon>Symbiodinium</taxon>
    </lineage>
</organism>